<evidence type="ECO:0000313" key="3">
    <source>
        <dbReference type="Proteomes" id="UP000758603"/>
    </source>
</evidence>
<gene>
    <name evidence="2" type="ORF">BKA67DRAFT_690903</name>
</gene>
<dbReference type="EMBL" id="JAGPXC010000004">
    <property type="protein sequence ID" value="KAH6653784.1"/>
    <property type="molecule type" value="Genomic_DNA"/>
</dbReference>
<dbReference type="AlphaFoldDB" id="A0A9P8UKH8"/>
<feature type="signal peptide" evidence="1">
    <location>
        <begin position="1"/>
        <end position="18"/>
    </location>
</feature>
<keyword evidence="1" id="KW-0732">Signal</keyword>
<feature type="chain" id="PRO_5040196327" evidence="1">
    <location>
        <begin position="19"/>
        <end position="203"/>
    </location>
</feature>
<sequence>MIKSALLSLLFGISSVAGDVIARSGKNTTYISKFDDLAGLDDWDAAFRTIEQYDGLAFYLFDLVNVPQIGTGVVPRSGPNTAVYFQDRPYVPVISTSDSFPPANSFDLESFYFGCTFGPSRLIRIGVSRCIVTVTGSRNGQTVAVQSFAFTPKLTLQANMVQAKLSVGFKNIDRATFRTDYNAAVTRSGRTLVDNVRYTAHEI</sequence>
<evidence type="ECO:0000313" key="2">
    <source>
        <dbReference type="EMBL" id="KAH6653784.1"/>
    </source>
</evidence>
<dbReference type="Proteomes" id="UP000758603">
    <property type="component" value="Unassembled WGS sequence"/>
</dbReference>
<keyword evidence="3" id="KW-1185">Reference proteome</keyword>
<proteinExistence type="predicted"/>
<comment type="caution">
    <text evidence="2">The sequence shown here is derived from an EMBL/GenBank/DDBJ whole genome shotgun (WGS) entry which is preliminary data.</text>
</comment>
<accession>A0A9P8UKH8</accession>
<dbReference type="OrthoDB" id="4820608at2759"/>
<dbReference type="RefSeq" id="XP_045958054.1">
    <property type="nucleotide sequence ID" value="XM_046109152.1"/>
</dbReference>
<protein>
    <submittedName>
        <fullName evidence="2">Uncharacterized protein</fullName>
    </submittedName>
</protein>
<name>A0A9P8UKH8_9PEZI</name>
<dbReference type="GeneID" id="70138043"/>
<evidence type="ECO:0000256" key="1">
    <source>
        <dbReference type="SAM" id="SignalP"/>
    </source>
</evidence>
<organism evidence="2 3">
    <name type="scientific">Truncatella angustata</name>
    <dbReference type="NCBI Taxonomy" id="152316"/>
    <lineage>
        <taxon>Eukaryota</taxon>
        <taxon>Fungi</taxon>
        <taxon>Dikarya</taxon>
        <taxon>Ascomycota</taxon>
        <taxon>Pezizomycotina</taxon>
        <taxon>Sordariomycetes</taxon>
        <taxon>Xylariomycetidae</taxon>
        <taxon>Amphisphaeriales</taxon>
        <taxon>Sporocadaceae</taxon>
        <taxon>Truncatella</taxon>
    </lineage>
</organism>
<reference evidence="2" key="1">
    <citation type="journal article" date="2021" name="Nat. Commun.">
        <title>Genetic determinants of endophytism in the Arabidopsis root mycobiome.</title>
        <authorList>
            <person name="Mesny F."/>
            <person name="Miyauchi S."/>
            <person name="Thiergart T."/>
            <person name="Pickel B."/>
            <person name="Atanasova L."/>
            <person name="Karlsson M."/>
            <person name="Huettel B."/>
            <person name="Barry K.W."/>
            <person name="Haridas S."/>
            <person name="Chen C."/>
            <person name="Bauer D."/>
            <person name="Andreopoulos W."/>
            <person name="Pangilinan J."/>
            <person name="LaButti K."/>
            <person name="Riley R."/>
            <person name="Lipzen A."/>
            <person name="Clum A."/>
            <person name="Drula E."/>
            <person name="Henrissat B."/>
            <person name="Kohler A."/>
            <person name="Grigoriev I.V."/>
            <person name="Martin F.M."/>
            <person name="Hacquard S."/>
        </authorList>
    </citation>
    <scope>NUCLEOTIDE SEQUENCE</scope>
    <source>
        <strain evidence="2">MPI-SDFR-AT-0073</strain>
    </source>
</reference>